<comment type="caution">
    <text evidence="1">The sequence shown here is derived from an EMBL/GenBank/DDBJ whole genome shotgun (WGS) entry which is preliminary data.</text>
</comment>
<evidence type="ECO:0000313" key="2">
    <source>
        <dbReference type="Proteomes" id="UP000306441"/>
    </source>
</evidence>
<dbReference type="EMBL" id="SSNY01000001">
    <property type="protein sequence ID" value="THF59768.1"/>
    <property type="molecule type" value="Genomic_DNA"/>
</dbReference>
<gene>
    <name evidence="1" type="ORF">E6C48_01555</name>
</gene>
<protein>
    <submittedName>
        <fullName evidence="1">Uncharacterized protein</fullName>
    </submittedName>
</protein>
<dbReference type="Proteomes" id="UP000306441">
    <property type="component" value="Unassembled WGS sequence"/>
</dbReference>
<proteinExistence type="predicted"/>
<evidence type="ECO:0000313" key="1">
    <source>
        <dbReference type="EMBL" id="THF59768.1"/>
    </source>
</evidence>
<accession>A0ABY2QCF6</accession>
<reference evidence="1 2" key="1">
    <citation type="submission" date="2019-04" db="EMBL/GenBank/DDBJ databases">
        <title>Mesorhizobium composti sp. nov., isolated from compost.</title>
        <authorList>
            <person name="Lin S.-Y."/>
            <person name="Hameed A."/>
            <person name="Hsieh Y.-T."/>
            <person name="Young C.-C."/>
        </authorList>
    </citation>
    <scope>NUCLEOTIDE SEQUENCE [LARGE SCALE GENOMIC DNA]</scope>
    <source>
        <strain evidence="1 2">CC-YTH430</strain>
    </source>
</reference>
<keyword evidence="2" id="KW-1185">Reference proteome</keyword>
<sequence length="98" mass="11187">MPDTHGRRLQTLRRHRLRYARPDPERGRCVMSASQSVLQAHRYRVVSESLSKPKFVTFIAANFRKSGMSFEVYAASPRRKLMMPEKSVPAPPCALKSA</sequence>
<organism evidence="1 2">
    <name type="scientific">Ollibium composti</name>
    <dbReference type="NCBI Taxonomy" id="2675109"/>
    <lineage>
        <taxon>Bacteria</taxon>
        <taxon>Pseudomonadati</taxon>
        <taxon>Pseudomonadota</taxon>
        <taxon>Alphaproteobacteria</taxon>
        <taxon>Hyphomicrobiales</taxon>
        <taxon>Phyllobacteriaceae</taxon>
        <taxon>Ollibium</taxon>
    </lineage>
</organism>
<name>A0ABY2QCF6_9HYPH</name>